<dbReference type="RefSeq" id="XP_004335185.1">
    <property type="nucleotide sequence ID" value="XM_004335137.1"/>
</dbReference>
<dbReference type="Proteomes" id="UP000011083">
    <property type="component" value="Unassembled WGS sequence"/>
</dbReference>
<dbReference type="Gene3D" id="1.25.10.10">
    <property type="entry name" value="Leucine-rich Repeat Variant"/>
    <property type="match status" value="3"/>
</dbReference>
<feature type="region of interest" description="Disordered" evidence="1">
    <location>
        <begin position="876"/>
        <end position="920"/>
    </location>
</feature>
<feature type="region of interest" description="Disordered" evidence="1">
    <location>
        <begin position="600"/>
        <end position="658"/>
    </location>
</feature>
<dbReference type="InterPro" id="IPR016024">
    <property type="entry name" value="ARM-type_fold"/>
</dbReference>
<feature type="region of interest" description="Disordered" evidence="1">
    <location>
        <begin position="1952"/>
        <end position="1980"/>
    </location>
</feature>
<dbReference type="VEuPathDB" id="AmoebaDB:ACA1_118760"/>
<feature type="region of interest" description="Disordered" evidence="1">
    <location>
        <begin position="1250"/>
        <end position="1272"/>
    </location>
</feature>
<dbReference type="Pfam" id="PF13191">
    <property type="entry name" value="AAA_16"/>
    <property type="match status" value="1"/>
</dbReference>
<protein>
    <submittedName>
        <fullName evidence="3">HEAT repeat domain containing protein</fullName>
    </submittedName>
</protein>
<feature type="region of interest" description="Disordered" evidence="1">
    <location>
        <begin position="258"/>
        <end position="288"/>
    </location>
</feature>
<feature type="compositionally biased region" description="Low complexity" evidence="1">
    <location>
        <begin position="261"/>
        <end position="276"/>
    </location>
</feature>
<feature type="compositionally biased region" description="Basic and acidic residues" evidence="1">
    <location>
        <begin position="1838"/>
        <end position="1849"/>
    </location>
</feature>
<dbReference type="SUPFAM" id="SSF52540">
    <property type="entry name" value="P-loop containing nucleoside triphosphate hydrolases"/>
    <property type="match status" value="1"/>
</dbReference>
<evidence type="ECO:0000313" key="3">
    <source>
        <dbReference type="EMBL" id="ELR13172.1"/>
    </source>
</evidence>
<feature type="compositionally biased region" description="Basic and acidic residues" evidence="1">
    <location>
        <begin position="414"/>
        <end position="427"/>
    </location>
</feature>
<feature type="compositionally biased region" description="Basic and acidic residues" evidence="1">
    <location>
        <begin position="1960"/>
        <end position="1975"/>
    </location>
</feature>
<dbReference type="SUPFAM" id="SSF48371">
    <property type="entry name" value="ARM repeat"/>
    <property type="match status" value="2"/>
</dbReference>
<evidence type="ECO:0000259" key="2">
    <source>
        <dbReference type="Pfam" id="PF13191"/>
    </source>
</evidence>
<gene>
    <name evidence="3" type="ORF">ACA1_118760</name>
</gene>
<feature type="domain" description="Orc1-like AAA ATPase" evidence="2">
    <location>
        <begin position="55"/>
        <end position="189"/>
    </location>
</feature>
<accession>L8GJI7</accession>
<feature type="compositionally biased region" description="Basic and acidic residues" evidence="1">
    <location>
        <begin position="2004"/>
        <end position="2014"/>
    </location>
</feature>
<reference evidence="3 4" key="1">
    <citation type="journal article" date="2013" name="Genome Biol.">
        <title>Genome of Acanthamoeba castellanii highlights extensive lateral gene transfer and early evolution of tyrosine kinase signaling.</title>
        <authorList>
            <person name="Clarke M."/>
            <person name="Lohan A.J."/>
            <person name="Liu B."/>
            <person name="Lagkouvardos I."/>
            <person name="Roy S."/>
            <person name="Zafar N."/>
            <person name="Bertelli C."/>
            <person name="Schilde C."/>
            <person name="Kianianmomeni A."/>
            <person name="Burglin T.R."/>
            <person name="Frech C."/>
            <person name="Turcotte B."/>
            <person name="Kopec K.O."/>
            <person name="Synnott J.M."/>
            <person name="Choo C."/>
            <person name="Paponov I."/>
            <person name="Finkler A."/>
            <person name="Soon Heng Tan C."/>
            <person name="Hutchins A.P."/>
            <person name="Weinmeier T."/>
            <person name="Rattei T."/>
            <person name="Chu J.S."/>
            <person name="Gimenez G."/>
            <person name="Irimia M."/>
            <person name="Rigden D.J."/>
            <person name="Fitzpatrick D.A."/>
            <person name="Lorenzo-Morales J."/>
            <person name="Bateman A."/>
            <person name="Chiu C.H."/>
            <person name="Tang P."/>
            <person name="Hegemann P."/>
            <person name="Fromm H."/>
            <person name="Raoult D."/>
            <person name="Greub G."/>
            <person name="Miranda-Saavedra D."/>
            <person name="Chen N."/>
            <person name="Nash P."/>
            <person name="Ginger M.L."/>
            <person name="Horn M."/>
            <person name="Schaap P."/>
            <person name="Caler L."/>
            <person name="Loftus B."/>
        </authorList>
    </citation>
    <scope>NUCLEOTIDE SEQUENCE [LARGE SCALE GENOMIC DNA]</scope>
    <source>
        <strain evidence="3 4">Neff</strain>
    </source>
</reference>
<dbReference type="InterPro" id="IPR011989">
    <property type="entry name" value="ARM-like"/>
</dbReference>
<feature type="region of interest" description="Disordered" evidence="1">
    <location>
        <begin position="414"/>
        <end position="434"/>
    </location>
</feature>
<sequence length="2132" mass="234564">MLIADAASESEFVHLKVISVNNLSYLLSYGDLEGGFGESVVEEDLEVTLGQLLTSPDCQFSLIAGDEGSGKTVVLRRILREFDRIATPSPSQPLRSAFPIYINCAHLISQLLFDASRAAAAEKMESEIDPAGLLLRSAVQSWHGFTPQASSSSTPTTATTAARLLGELLRDSRHPFVLLLDGLDAVPRDLANELLYGLLGYKDTTNDETSCASICALQSFGRKLGATFGKRLQRVVACCRVNTLADLMRYPLRPTQVPSVGAATNPSTGSTAAGAAEEAEGESEAGEGVSSSKQWRILKLDSLCGETEQRLYAKALFDKFGLSALPAAPALLDCLLERKGLVLPTQKQSPLLLFVLLRDILLAQSRDGSSMPATNLHELLCHLAGSLAKGAADRSRLQLAAAEADKPERSILRELLPERKTHNKADEANEASDDEEAVERRKLIGLLAYLIVWWDDNYGKSYHYVQNPLFNGNANANANATDGSTATGAGAVADIFVAQRRVFVEAMGKYHQLRRADLDQPEERRQNGERLLDEVARMLPGVVLQHGVGRTLAFANATLHQFFVADYMLTCMANLEDEVTFAKVVTDVLHPWEAQHKPWHHYMQSGGGRRQQPQQHANASGDEPAAETDSRRTLDGLVATSPSSGPAASVRERGGEDGGEKKDFLRYFWADERHLTDKWWAEVILFIGFKKGTHWLAEKILALKFPSLKEWFASFKGHNTDPQDLGQLRFSHLLRAKACEGVLKQARASDTGVREPPGALKKKTKWGAAFLEFLDRSESALLHLDYYPVYLQLNHVLGTKVVEAVMTKCIDVFKGQNPVYAIDLMVKFYLGGVINERNINIVINSLLDDDEPRVRKAALNLLWRLTLLNKGNNPIFPPHLARPRPGRTDDATNGRTPAASDSAAAETNNRRRRGSANDKREDPLGFVRVIQLVSARLKDKHALVQLEATNVMKEMAQLSIASLTPVQRTFLFGQLLRDEEIQIRQLVNSAVKMMQTFDVYVWLLRWLGHEDPGLRLLVLIVLGLLANPLLPTKQKFDPARKAICLVLTGLSQEYKPTSPVLGDILRDLSARRKRKTSSGGLLGIGGGGSSSSDASAADDLDPLLVPFVTVVFEALGETAARCEDLGMMLDLVKCKPFFLKKLCLVITDRIDPARLRPRLDSLLNCHNQRDETNAVIDFYLKHEVIQLLQAIDRDVGDREQLEARRIADEDAEAAVDDKRQVAAATNRSHNGASSLYSTTKFEVLASWLGQQRPHGESSEPQAPPAATTPNGSEARELRLEMVEAIPGVLHLNDVNALRYLHLLIDLLLTEEDHITVQTLIAKLQDLTYSALTGSRRYSAEDAALLERTKVEVENKCFEMMQNRNAYMVLTAIRLVSLLEQSRKGEHRARDGIAVDHECQGDDDEKRTQRHARLRQVIHQTMALLSHREADARTEALDLLRVFVSGIHLDLDDNLLVLCSMLKNRIYFVRATAVAALGAVVQHFSLRPDGLDMLKRVEASVVNVVKTSAEDKAVVESATRTLAFFGSHISDESLTLVGSLLKEPSRLRATVVETIGAAGMKGIPFIPDIAELLLVEDNWLRTIAVTQLSKLALLRTLAYEHLQGIAALLRYEEYYVKESAIQILCALGVDALLLFVDDILRIMDDEEDEEEPCVVIMTLYAVSLIFAHYRQNGDKHPDPLTLCSNYLSHVLAKLDDNSVPVKKAAIKAIRQYPQMIANNTFALQRLTRFLNTFAEESQVQLQAFILLGEANRLSVFDHLSPLLSLLHCRDTKILMKTITALGNLGAHCIHLIPSAINRTKSHEMRRRLLSLLIKFIGYGNYDVLAPPPPPLLGTGGYGREGERDAAEREATTASSTLGSAAGEHPANNKDDSIDKLIVKKRKEMEYEEKEIEYLFKNKDSTIKRQAFRMMANYYLYAMAQHLSSSSSSSSNATATATSSTSLSSASASLTSASSAVPAAADAERGLRKKAGDERSAKSPPVMTMTMATAMGATTAAATNSAGAAKKRESSVGREESADDIDFSFGSDDEEGGLGIGGGLGHGDALLSLKYRKFLVAMLKDKNQKSRMEAVLALGQLLYREHREAMLRLLFPSAAFSSVAGAALARPLIPSVAVWRLLSQQWHALIAVPSPPSK</sequence>
<dbReference type="InterPro" id="IPR027417">
    <property type="entry name" value="P-loop_NTPase"/>
</dbReference>
<dbReference type="EMBL" id="KB008099">
    <property type="protein sequence ID" value="ELR13172.1"/>
    <property type="molecule type" value="Genomic_DNA"/>
</dbReference>
<dbReference type="KEGG" id="acan:ACA1_118760"/>
<evidence type="ECO:0000313" key="4">
    <source>
        <dbReference type="Proteomes" id="UP000011083"/>
    </source>
</evidence>
<feature type="region of interest" description="Disordered" evidence="1">
    <location>
        <begin position="1831"/>
        <end position="1873"/>
    </location>
</feature>
<keyword evidence="4" id="KW-1185">Reference proteome</keyword>
<feature type="region of interest" description="Disordered" evidence="1">
    <location>
        <begin position="1998"/>
        <end position="2019"/>
    </location>
</feature>
<proteinExistence type="predicted"/>
<organism evidence="3 4">
    <name type="scientific">Acanthamoeba castellanii (strain ATCC 30010 / Neff)</name>
    <dbReference type="NCBI Taxonomy" id="1257118"/>
    <lineage>
        <taxon>Eukaryota</taxon>
        <taxon>Amoebozoa</taxon>
        <taxon>Discosea</taxon>
        <taxon>Longamoebia</taxon>
        <taxon>Centramoebida</taxon>
        <taxon>Acanthamoebidae</taxon>
        <taxon>Acanthamoeba</taxon>
    </lineage>
</organism>
<dbReference type="GeneID" id="14913708"/>
<feature type="compositionally biased region" description="Low complexity" evidence="1">
    <location>
        <begin position="1850"/>
        <end position="1861"/>
    </location>
</feature>
<dbReference type="Gene3D" id="3.40.50.300">
    <property type="entry name" value="P-loop containing nucleotide triphosphate hydrolases"/>
    <property type="match status" value="1"/>
</dbReference>
<evidence type="ECO:0000256" key="1">
    <source>
        <dbReference type="SAM" id="MobiDB-lite"/>
    </source>
</evidence>
<dbReference type="InterPro" id="IPR041664">
    <property type="entry name" value="AAA_16"/>
</dbReference>
<name>L8GJI7_ACACF</name>